<reference evidence="1" key="1">
    <citation type="submission" date="2021-03" db="EMBL/GenBank/DDBJ databases">
        <title>Draft genome sequence of rust myrtle Austropuccinia psidii MF-1, a brazilian biotype.</title>
        <authorList>
            <person name="Quecine M.C."/>
            <person name="Pachon D.M.R."/>
            <person name="Bonatelli M.L."/>
            <person name="Correr F.H."/>
            <person name="Franceschini L.M."/>
            <person name="Leite T.F."/>
            <person name="Margarido G.R.A."/>
            <person name="Almeida C.A."/>
            <person name="Ferrarezi J.A."/>
            <person name="Labate C.A."/>
        </authorList>
    </citation>
    <scope>NUCLEOTIDE SEQUENCE</scope>
    <source>
        <strain evidence="1">MF-1</strain>
    </source>
</reference>
<evidence type="ECO:0000313" key="2">
    <source>
        <dbReference type="Proteomes" id="UP000765509"/>
    </source>
</evidence>
<organism evidence="1 2">
    <name type="scientific">Austropuccinia psidii MF-1</name>
    <dbReference type="NCBI Taxonomy" id="1389203"/>
    <lineage>
        <taxon>Eukaryota</taxon>
        <taxon>Fungi</taxon>
        <taxon>Dikarya</taxon>
        <taxon>Basidiomycota</taxon>
        <taxon>Pucciniomycotina</taxon>
        <taxon>Pucciniomycetes</taxon>
        <taxon>Pucciniales</taxon>
        <taxon>Sphaerophragmiaceae</taxon>
        <taxon>Austropuccinia</taxon>
    </lineage>
</organism>
<accession>A0A9Q3CWI2</accession>
<dbReference type="AlphaFoldDB" id="A0A9Q3CWI2"/>
<sequence length="89" mass="9850">MASTSRDPMSPEPKSIFEHRQCRTITGGFTDEKKVNKKGVTSLFAEVDALTEVFVDKAVESAVTGEPTRALAREAADYEDSWLFNLVKP</sequence>
<protein>
    <submittedName>
        <fullName evidence="1">Uncharacterized protein</fullName>
    </submittedName>
</protein>
<keyword evidence="2" id="KW-1185">Reference proteome</keyword>
<comment type="caution">
    <text evidence="1">The sequence shown here is derived from an EMBL/GenBank/DDBJ whole genome shotgun (WGS) entry which is preliminary data.</text>
</comment>
<gene>
    <name evidence="1" type="ORF">O181_031869</name>
</gene>
<evidence type="ECO:0000313" key="1">
    <source>
        <dbReference type="EMBL" id="MBW0492154.1"/>
    </source>
</evidence>
<dbReference type="EMBL" id="AVOT02011456">
    <property type="protein sequence ID" value="MBW0492154.1"/>
    <property type="molecule type" value="Genomic_DNA"/>
</dbReference>
<proteinExistence type="predicted"/>
<dbReference type="Proteomes" id="UP000765509">
    <property type="component" value="Unassembled WGS sequence"/>
</dbReference>
<name>A0A9Q3CWI2_9BASI</name>